<comment type="caution">
    <text evidence="2">The sequence shown here is derived from an EMBL/GenBank/DDBJ whole genome shotgun (WGS) entry which is preliminary data.</text>
</comment>
<proteinExistence type="predicted"/>
<name>A0A135SZ38_9PEZI</name>
<dbReference type="Proteomes" id="UP000070328">
    <property type="component" value="Unassembled WGS sequence"/>
</dbReference>
<dbReference type="EMBL" id="JFBX01000347">
    <property type="protein sequence ID" value="KXH41188.1"/>
    <property type="molecule type" value="Genomic_DNA"/>
</dbReference>
<evidence type="ECO:0000313" key="2">
    <source>
        <dbReference type="EMBL" id="KXH41188.1"/>
    </source>
</evidence>
<evidence type="ECO:0000256" key="1">
    <source>
        <dbReference type="SAM" id="MobiDB-lite"/>
    </source>
</evidence>
<feature type="region of interest" description="Disordered" evidence="1">
    <location>
        <begin position="88"/>
        <end position="121"/>
    </location>
</feature>
<evidence type="ECO:0000313" key="3">
    <source>
        <dbReference type="Proteomes" id="UP000070328"/>
    </source>
</evidence>
<sequence>MGHSPQAVCIFRSDTGDNGGRAALLPLAPFLFRIFKAQFIAICTRTDTAPAKREAPISVEDPPSRCGLIQLPRSIVADTVFGADCFPEMTARPSSSWSRRRRKKKEGGKSGELDPAFVEYG</sequence>
<protein>
    <submittedName>
        <fullName evidence="2">Uncharacterized protein</fullName>
    </submittedName>
</protein>
<organism evidence="2 3">
    <name type="scientific">Colletotrichum simmondsii</name>
    <dbReference type="NCBI Taxonomy" id="703756"/>
    <lineage>
        <taxon>Eukaryota</taxon>
        <taxon>Fungi</taxon>
        <taxon>Dikarya</taxon>
        <taxon>Ascomycota</taxon>
        <taxon>Pezizomycotina</taxon>
        <taxon>Sordariomycetes</taxon>
        <taxon>Hypocreomycetidae</taxon>
        <taxon>Glomerellales</taxon>
        <taxon>Glomerellaceae</taxon>
        <taxon>Colletotrichum</taxon>
        <taxon>Colletotrichum acutatum species complex</taxon>
    </lineage>
</organism>
<dbReference type="AlphaFoldDB" id="A0A135SZ38"/>
<accession>A0A135SZ38</accession>
<reference evidence="2 3" key="1">
    <citation type="submission" date="2014-02" db="EMBL/GenBank/DDBJ databases">
        <title>The genome sequence of Colletotrichum simmondsii CBS122122.</title>
        <authorList>
            <person name="Baroncelli R."/>
            <person name="Thon M.R."/>
        </authorList>
    </citation>
    <scope>NUCLEOTIDE SEQUENCE [LARGE SCALE GENOMIC DNA]</scope>
    <source>
        <strain evidence="2 3">CBS122122</strain>
    </source>
</reference>
<keyword evidence="3" id="KW-1185">Reference proteome</keyword>
<gene>
    <name evidence="2" type="ORF">CSIM01_03394</name>
</gene>